<name>A0A9Q0QUM3_9MAGN</name>
<dbReference type="OrthoDB" id="278212at2759"/>
<dbReference type="Pfam" id="PF02330">
    <property type="entry name" value="MAM33"/>
    <property type="match status" value="1"/>
</dbReference>
<reference evidence="1" key="1">
    <citation type="journal article" date="2023" name="Plant J.">
        <title>The genome of the king protea, Protea cynaroides.</title>
        <authorList>
            <person name="Chang J."/>
            <person name="Duong T.A."/>
            <person name="Schoeman C."/>
            <person name="Ma X."/>
            <person name="Roodt D."/>
            <person name="Barker N."/>
            <person name="Li Z."/>
            <person name="Van de Peer Y."/>
            <person name="Mizrachi E."/>
        </authorList>
    </citation>
    <scope>NUCLEOTIDE SEQUENCE</scope>
    <source>
        <tissue evidence="1">Young leaves</tissue>
    </source>
</reference>
<sequence length="206" mass="23214">MEKMTRLVKLFTRNYRTLRDLELVRALQSEIKYEESSKPYQGHQAGSLGDFVLDWDNHQSKDVVLRRRFDSGEEIAISSLLGPEAGAGEGLLPRKVLMKICIKKLGLSPILQFDCGIFSCGDNSSEFSIHNAYYCQSLSCSGASEYKGPSFSSLDPQLQDALKEYLISRGIGVDLTSFLLLHLHKKEQDQYVNWLQKLEAMVAKDA</sequence>
<dbReference type="FunFam" id="3.10.280.10:FF:000006">
    <property type="entry name" value="Mitochondrial glycoprotein, expressed"/>
    <property type="match status" value="1"/>
</dbReference>
<gene>
    <name evidence="1" type="ORF">NE237_005443</name>
</gene>
<dbReference type="PANTHER" id="PTHR10826:SF1">
    <property type="entry name" value="COMPLEMENT COMPONENT 1 Q SUBCOMPONENT-BINDING PROTEIN, MITOCHONDRIAL"/>
    <property type="match status" value="1"/>
</dbReference>
<dbReference type="SUPFAM" id="SSF54529">
    <property type="entry name" value="Mitochondrial glycoprotein MAM33-like"/>
    <property type="match status" value="1"/>
</dbReference>
<keyword evidence="2" id="KW-1185">Reference proteome</keyword>
<comment type="caution">
    <text evidence="1">The sequence shown here is derived from an EMBL/GenBank/DDBJ whole genome shotgun (WGS) entry which is preliminary data.</text>
</comment>
<dbReference type="Gene3D" id="3.10.280.10">
    <property type="entry name" value="Mitochondrial glycoprotein"/>
    <property type="match status" value="1"/>
</dbReference>
<dbReference type="Proteomes" id="UP001141806">
    <property type="component" value="Unassembled WGS sequence"/>
</dbReference>
<dbReference type="AlphaFoldDB" id="A0A9Q0QUM3"/>
<evidence type="ECO:0000313" key="1">
    <source>
        <dbReference type="EMBL" id="KAJ4972344.1"/>
    </source>
</evidence>
<proteinExistence type="predicted"/>
<evidence type="ECO:0000313" key="2">
    <source>
        <dbReference type="Proteomes" id="UP001141806"/>
    </source>
</evidence>
<dbReference type="GO" id="GO:0005759">
    <property type="term" value="C:mitochondrial matrix"/>
    <property type="evidence" value="ECO:0007669"/>
    <property type="project" value="InterPro"/>
</dbReference>
<dbReference type="EMBL" id="JAMYWD010000005">
    <property type="protein sequence ID" value="KAJ4972344.1"/>
    <property type="molecule type" value="Genomic_DNA"/>
</dbReference>
<accession>A0A9Q0QUM3</accession>
<organism evidence="1 2">
    <name type="scientific">Protea cynaroides</name>
    <dbReference type="NCBI Taxonomy" id="273540"/>
    <lineage>
        <taxon>Eukaryota</taxon>
        <taxon>Viridiplantae</taxon>
        <taxon>Streptophyta</taxon>
        <taxon>Embryophyta</taxon>
        <taxon>Tracheophyta</taxon>
        <taxon>Spermatophyta</taxon>
        <taxon>Magnoliopsida</taxon>
        <taxon>Proteales</taxon>
        <taxon>Proteaceae</taxon>
        <taxon>Protea</taxon>
    </lineage>
</organism>
<dbReference type="InterPro" id="IPR036561">
    <property type="entry name" value="MAM33_sf"/>
</dbReference>
<dbReference type="PANTHER" id="PTHR10826">
    <property type="entry name" value="COMPLEMENT COMPONENT 1"/>
    <property type="match status" value="1"/>
</dbReference>
<dbReference type="InterPro" id="IPR003428">
    <property type="entry name" value="MAM33"/>
</dbReference>
<protein>
    <recommendedName>
        <fullName evidence="3">Mitochondrial glycoprotein</fullName>
    </recommendedName>
</protein>
<evidence type="ECO:0008006" key="3">
    <source>
        <dbReference type="Google" id="ProtNLM"/>
    </source>
</evidence>